<reference evidence="1 2" key="1">
    <citation type="journal article" date="2008" name="Nature">
        <title>The Trichoplax genome and the nature of placozoans.</title>
        <authorList>
            <person name="Srivastava M."/>
            <person name="Begovic E."/>
            <person name="Chapman J."/>
            <person name="Putnam N.H."/>
            <person name="Hellsten U."/>
            <person name="Kawashima T."/>
            <person name="Kuo A."/>
            <person name="Mitros T."/>
            <person name="Salamov A."/>
            <person name="Carpenter M.L."/>
            <person name="Signorovitch A.Y."/>
            <person name="Moreno M.A."/>
            <person name="Kamm K."/>
            <person name="Grimwood J."/>
            <person name="Schmutz J."/>
            <person name="Shapiro H."/>
            <person name="Grigoriev I.V."/>
            <person name="Buss L.W."/>
            <person name="Schierwater B."/>
            <person name="Dellaporta S.L."/>
            <person name="Rokhsar D.S."/>
        </authorList>
    </citation>
    <scope>NUCLEOTIDE SEQUENCE [LARGE SCALE GENOMIC DNA]</scope>
    <source>
        <strain evidence="1 2">Grell-BS-1999</strain>
    </source>
</reference>
<evidence type="ECO:0000313" key="2">
    <source>
        <dbReference type="Proteomes" id="UP000009022"/>
    </source>
</evidence>
<dbReference type="CTD" id="6749697"/>
<dbReference type="RefSeq" id="XP_002107681.1">
    <property type="nucleotide sequence ID" value="XM_002107645.1"/>
</dbReference>
<dbReference type="AlphaFoldDB" id="B3RJ71"/>
<proteinExistence type="predicted"/>
<organism evidence="1 2">
    <name type="scientific">Trichoplax adhaerens</name>
    <name type="common">Trichoplax reptans</name>
    <dbReference type="NCBI Taxonomy" id="10228"/>
    <lineage>
        <taxon>Eukaryota</taxon>
        <taxon>Metazoa</taxon>
        <taxon>Placozoa</taxon>
        <taxon>Uniplacotomia</taxon>
        <taxon>Trichoplacea</taxon>
        <taxon>Trichoplacidae</taxon>
        <taxon>Trichoplax</taxon>
    </lineage>
</organism>
<dbReference type="GeneID" id="6749697"/>
<sequence length="124" mass="14370">MARNEGDHRLRDRFGSIFTNYLSARFLLNDNQQRARDVAQFQGENYIEVNGDETDLGRGPADVAQLLINFGDNIEDLRSVTHDYIDQTLHWAISSHEIDSRERGNLKELRRLAFLPRRIVGQKT</sequence>
<dbReference type="KEGG" id="tad:TRIADDRAFT_51432"/>
<name>B3RJ71_TRIAD</name>
<evidence type="ECO:0000313" key="1">
    <source>
        <dbReference type="EMBL" id="EDV28479.1"/>
    </source>
</evidence>
<keyword evidence="2" id="KW-1185">Reference proteome</keyword>
<accession>B3RJ71</accession>
<dbReference type="InParanoid" id="B3RJ71"/>
<protein>
    <submittedName>
        <fullName evidence="1">Uncharacterized protein</fullName>
    </submittedName>
</protein>
<dbReference type="Proteomes" id="UP000009022">
    <property type="component" value="Unassembled WGS sequence"/>
</dbReference>
<dbReference type="EMBL" id="DS985241">
    <property type="protein sequence ID" value="EDV28479.1"/>
    <property type="molecule type" value="Genomic_DNA"/>
</dbReference>
<gene>
    <name evidence="1" type="ORF">TRIADDRAFT_51432</name>
</gene>
<dbReference type="HOGENOM" id="CLU_2006827_0_0_1"/>